<protein>
    <submittedName>
        <fullName evidence="3">Pilus assembly protein TadE</fullName>
    </submittedName>
</protein>
<reference evidence="3 4" key="1">
    <citation type="journal article" date="2015" name="Mol. Plant Microbe Interact.">
        <title>Comparative Genomic Analysis of Pseudomonas chlororaphis PCL1606 Reveals New Insight into Antifungal Compounds Involved in Biocontrol.</title>
        <authorList>
            <person name="Calderon C.E."/>
            <person name="Ramos C."/>
            <person name="de Vicente A."/>
            <person name="Cazorla F.M."/>
        </authorList>
    </citation>
    <scope>NUCLEOTIDE SEQUENCE [LARGE SCALE GENOMIC DNA]</scope>
    <source>
        <strain evidence="3 4">PCL1606</strain>
    </source>
</reference>
<dbReference type="PATRIC" id="fig|587753.10.peg.5395"/>
<dbReference type="OrthoDB" id="5574209at2"/>
<dbReference type="Proteomes" id="UP000032748">
    <property type="component" value="Chromosome"/>
</dbReference>
<name>A0A0D5Y6A3_9PSED</name>
<keyword evidence="1" id="KW-1133">Transmembrane helix</keyword>
<evidence type="ECO:0000259" key="2">
    <source>
        <dbReference type="Pfam" id="PF07811"/>
    </source>
</evidence>
<gene>
    <name evidence="3" type="ORF">PCL1606_54030</name>
</gene>
<proteinExistence type="predicted"/>
<keyword evidence="1" id="KW-0472">Membrane</keyword>
<dbReference type="RefSeq" id="WP_044460985.1">
    <property type="nucleotide sequence ID" value="NZ_CP011110.1"/>
</dbReference>
<organism evidence="3 4">
    <name type="scientific">Pseudomonas chlororaphis</name>
    <dbReference type="NCBI Taxonomy" id="587753"/>
    <lineage>
        <taxon>Bacteria</taxon>
        <taxon>Pseudomonadati</taxon>
        <taxon>Pseudomonadota</taxon>
        <taxon>Gammaproteobacteria</taxon>
        <taxon>Pseudomonadales</taxon>
        <taxon>Pseudomonadaceae</taxon>
        <taxon>Pseudomonas</taxon>
    </lineage>
</organism>
<evidence type="ECO:0000256" key="1">
    <source>
        <dbReference type="SAM" id="Phobius"/>
    </source>
</evidence>
<evidence type="ECO:0000313" key="3">
    <source>
        <dbReference type="EMBL" id="AKA26848.1"/>
    </source>
</evidence>
<dbReference type="EMBL" id="CP011110">
    <property type="protein sequence ID" value="AKA26848.1"/>
    <property type="molecule type" value="Genomic_DNA"/>
</dbReference>
<feature type="transmembrane region" description="Helical" evidence="1">
    <location>
        <begin position="12"/>
        <end position="32"/>
    </location>
</feature>
<dbReference type="AlphaFoldDB" id="A0A0D5Y6A3"/>
<dbReference type="KEGG" id="pcz:PCL1606_54030"/>
<sequence length="146" mass="15814">MKASLRRTQKGAVAIEFAAVFVVFFAVFYGLVSYTLPLLMMQSFNQATAEAVRRSVALDPATPGYGTALTTLARNTLRQQLTWIPSAFNFNADTDAVVTYTGGLLTVQISYSTDKLRQVMPFLVLPGVGSVPALPQNLSAQSSLQF</sequence>
<keyword evidence="1" id="KW-0812">Transmembrane</keyword>
<dbReference type="Pfam" id="PF07811">
    <property type="entry name" value="TadE"/>
    <property type="match status" value="1"/>
</dbReference>
<dbReference type="InterPro" id="IPR012495">
    <property type="entry name" value="TadE-like_dom"/>
</dbReference>
<feature type="domain" description="TadE-like" evidence="2">
    <location>
        <begin position="11"/>
        <end position="53"/>
    </location>
</feature>
<evidence type="ECO:0000313" key="4">
    <source>
        <dbReference type="Proteomes" id="UP000032748"/>
    </source>
</evidence>
<accession>A0A0D5Y6A3</accession>